<organism evidence="1 2">
    <name type="scientific">Rhizoctonia solani AG-3 Rhs1AP</name>
    <dbReference type="NCBI Taxonomy" id="1086054"/>
    <lineage>
        <taxon>Eukaryota</taxon>
        <taxon>Fungi</taxon>
        <taxon>Dikarya</taxon>
        <taxon>Basidiomycota</taxon>
        <taxon>Agaricomycotina</taxon>
        <taxon>Agaricomycetes</taxon>
        <taxon>Cantharellales</taxon>
        <taxon>Ceratobasidiaceae</taxon>
        <taxon>Rhizoctonia</taxon>
    </lineage>
</organism>
<evidence type="ECO:0000313" key="2">
    <source>
        <dbReference type="Proteomes" id="UP000030108"/>
    </source>
</evidence>
<sequence>MLSIIRHRWDVAQCMRCV</sequence>
<protein>
    <submittedName>
        <fullName evidence="1">Uncharacterized protein</fullName>
    </submittedName>
</protein>
<gene>
    <name evidence="1" type="ORF">RSOL_312520</name>
</gene>
<reference evidence="2" key="1">
    <citation type="journal article" date="2014" name="Genome Announc.">
        <title>Draft genome sequence of the plant-pathogenic soil fungus Rhizoctonia solani anastomosis group 3 strain Rhs1AP.</title>
        <authorList>
            <person name="Cubeta M.A."/>
            <person name="Thomas E."/>
            <person name="Dean R.A."/>
            <person name="Jabaji S."/>
            <person name="Neate S.M."/>
            <person name="Tavantzis S."/>
            <person name="Toda T."/>
            <person name="Vilgalys R."/>
            <person name="Bharathan N."/>
            <person name="Fedorova-Abrams N."/>
            <person name="Pakala S.B."/>
            <person name="Pakala S.M."/>
            <person name="Zafar N."/>
            <person name="Joardar V."/>
            <person name="Losada L."/>
            <person name="Nierman W.C."/>
        </authorList>
    </citation>
    <scope>NUCLEOTIDE SEQUENCE [LARGE SCALE GENOMIC DNA]</scope>
    <source>
        <strain evidence="2">AG-3</strain>
    </source>
</reference>
<name>A0A0A1UKK9_9AGAM</name>
<proteinExistence type="predicted"/>
<comment type="caution">
    <text evidence="1">The sequence shown here is derived from an EMBL/GenBank/DDBJ whole genome shotgun (WGS) entry which is preliminary data.</text>
</comment>
<evidence type="ECO:0000313" key="1">
    <source>
        <dbReference type="EMBL" id="EUC59395.1"/>
    </source>
</evidence>
<accession>A0A0A1UKK9</accession>
<dbReference type="Proteomes" id="UP000030108">
    <property type="component" value="Unassembled WGS sequence"/>
</dbReference>
<dbReference type="EMBL" id="JATN01000321">
    <property type="protein sequence ID" value="EUC59395.1"/>
    <property type="molecule type" value="Genomic_DNA"/>
</dbReference>
<dbReference type="AlphaFoldDB" id="A0A0A1UKK9"/>